<sequence>MIAVLCCRPGKQVDLQMDLISEFVFGEVEKRKKRNMTTAIHELQLIDCMSDFFQSPGGTPAVRNALFLSLFPADSPRYKILGNLVSFAIATQNKAVLNAAGIWMQQLGSTSPQSVGLARHVLNDYFVLTPRSIDKLKQLPVLAPHFTANLLTAIGEVYEDKDPPTELLRSLLMDSVLRLNNSDSNKHAISAQHLASTTRLLTANLQNRPNVEKVSRDLAMERLAQAVSAAMSANCIYGNKLKTYMRKETKKLEEKHIESRNAQKEESMIARNFEYERNWAFVARFCFLTESGTFRYHFELGGEERNLNLLLYYDGAHQWPTVYPSNKTCREKESILNIHYGQIVPLNTSWLSSGCVEDDDGVRCDSQRRFISARPRWWFIVLADCSSTKGLNVTYWISLTNAAPGAFWKEHFSADEFCNFYIALQLRSRRLLHISYKLFIASLLCQLLGVSCELYSYVNLGLRGMPAMNAYLLSQLSEACSETLYTVLMLLLAIGYTVTKSVLTSSQIRWLAVFIGSTAICQMSLYIYQSEVFDPGVVLYIYESPPGYGLIALKLIAWFVFVTRCFKTIRKLNTKLHFYTSLLLLGSVWFLFHPLTVLINTIFVDEWVRESMAKGSSLFIVFLGHIMFLYVTRPSVNNKRFPFHIRTFQVVPIGGQGQDHSYEPGPRTAVTAFTITRTPAYFSQSLRQA</sequence>
<dbReference type="GO" id="GO:0007186">
    <property type="term" value="P:G protein-coupled receptor signaling pathway"/>
    <property type="evidence" value="ECO:0007669"/>
    <property type="project" value="InterPro"/>
</dbReference>
<feature type="domain" description="GPR180/TMEM145 transmembrane" evidence="7">
    <location>
        <begin position="418"/>
        <end position="628"/>
    </location>
</feature>
<dbReference type="InterPro" id="IPR053880">
    <property type="entry name" value="GPR180-like_N"/>
</dbReference>
<dbReference type="EMBL" id="QBLH01001040">
    <property type="protein sequence ID" value="TGZ53441.1"/>
    <property type="molecule type" value="Genomic_DNA"/>
</dbReference>
<feature type="transmembrane region" description="Helical" evidence="6">
    <location>
        <begin position="578"/>
        <end position="603"/>
    </location>
</feature>
<dbReference type="STRING" id="300112.A0A4S2KU77"/>
<name>A0A4S2KU77_9HYME</name>
<organism evidence="9 10">
    <name type="scientific">Temnothorax longispinosus</name>
    <dbReference type="NCBI Taxonomy" id="300112"/>
    <lineage>
        <taxon>Eukaryota</taxon>
        <taxon>Metazoa</taxon>
        <taxon>Ecdysozoa</taxon>
        <taxon>Arthropoda</taxon>
        <taxon>Hexapoda</taxon>
        <taxon>Insecta</taxon>
        <taxon>Pterygota</taxon>
        <taxon>Neoptera</taxon>
        <taxon>Endopterygota</taxon>
        <taxon>Hymenoptera</taxon>
        <taxon>Apocrita</taxon>
        <taxon>Aculeata</taxon>
        <taxon>Formicoidea</taxon>
        <taxon>Formicidae</taxon>
        <taxon>Myrmicinae</taxon>
        <taxon>Temnothorax</taxon>
    </lineage>
</organism>
<dbReference type="PANTHER" id="PTHR23252:SF24">
    <property type="entry name" value="TRANSMEMBRANE PROTEIN 145"/>
    <property type="match status" value="1"/>
</dbReference>
<keyword evidence="4 6" id="KW-0472">Membrane</keyword>
<dbReference type="InterPro" id="IPR027844">
    <property type="entry name" value="INTS15"/>
</dbReference>
<feature type="transmembrane region" description="Helical" evidence="6">
    <location>
        <begin position="483"/>
        <end position="503"/>
    </location>
</feature>
<evidence type="ECO:0000256" key="2">
    <source>
        <dbReference type="ARBA" id="ARBA00022692"/>
    </source>
</evidence>
<dbReference type="Pfam" id="PF21892">
    <property type="entry name" value="TMEM145_N"/>
    <property type="match status" value="1"/>
</dbReference>
<dbReference type="Pfam" id="PF10192">
    <property type="entry name" value="GPR180-TMEM145_TM"/>
    <property type="match status" value="1"/>
</dbReference>
<evidence type="ECO:0000256" key="6">
    <source>
        <dbReference type="SAM" id="Phobius"/>
    </source>
</evidence>
<keyword evidence="5" id="KW-0325">Glycoprotein</keyword>
<reference evidence="9 10" key="1">
    <citation type="journal article" date="2019" name="Philos. Trans. R. Soc. Lond., B, Biol. Sci.">
        <title>Ant behaviour and brain gene expression of defending hosts depend on the ecological success of the intruding social parasite.</title>
        <authorList>
            <person name="Kaur R."/>
            <person name="Stoldt M."/>
            <person name="Jongepier E."/>
            <person name="Feldmeyer B."/>
            <person name="Menzel F."/>
            <person name="Bornberg-Bauer E."/>
            <person name="Foitzik S."/>
        </authorList>
    </citation>
    <scope>NUCLEOTIDE SEQUENCE [LARGE SCALE GENOMIC DNA]</scope>
    <source>
        <tissue evidence="9">Whole body</tissue>
    </source>
</reference>
<evidence type="ECO:0000313" key="9">
    <source>
        <dbReference type="EMBL" id="TGZ53441.1"/>
    </source>
</evidence>
<evidence type="ECO:0000256" key="4">
    <source>
        <dbReference type="ARBA" id="ARBA00023136"/>
    </source>
</evidence>
<evidence type="ECO:0000256" key="5">
    <source>
        <dbReference type="ARBA" id="ARBA00023180"/>
    </source>
</evidence>
<evidence type="ECO:0000259" key="7">
    <source>
        <dbReference type="Pfam" id="PF10192"/>
    </source>
</evidence>
<proteinExistence type="predicted"/>
<evidence type="ECO:0000259" key="8">
    <source>
        <dbReference type="Pfam" id="PF21892"/>
    </source>
</evidence>
<dbReference type="InterPro" id="IPR019336">
    <property type="entry name" value="GPR180/TMEM145_TM"/>
</dbReference>
<dbReference type="PANTHER" id="PTHR23252">
    <property type="entry name" value="INTIMAL THICKNESS RECEPTOR-RELATED"/>
    <property type="match status" value="1"/>
</dbReference>
<feature type="domain" description="GPR180-like N-terminal" evidence="8">
    <location>
        <begin position="273"/>
        <end position="395"/>
    </location>
</feature>
<gene>
    <name evidence="9" type="ORF">DBV15_01522</name>
</gene>
<comment type="caution">
    <text evidence="9">The sequence shown here is derived from an EMBL/GenBank/DDBJ whole genome shotgun (WGS) entry which is preliminary data.</text>
</comment>
<dbReference type="Proteomes" id="UP000310200">
    <property type="component" value="Unassembled WGS sequence"/>
</dbReference>
<protein>
    <submittedName>
        <fullName evidence="9">Uncharacterized protein</fullName>
    </submittedName>
</protein>
<feature type="transmembrane region" description="Helical" evidence="6">
    <location>
        <begin position="510"/>
        <end position="528"/>
    </location>
</feature>
<evidence type="ECO:0000256" key="3">
    <source>
        <dbReference type="ARBA" id="ARBA00022989"/>
    </source>
</evidence>
<dbReference type="GO" id="GO:0016020">
    <property type="term" value="C:membrane"/>
    <property type="evidence" value="ECO:0007669"/>
    <property type="project" value="UniProtKB-SubCell"/>
</dbReference>
<comment type="subcellular location">
    <subcellularLocation>
        <location evidence="1">Membrane</location>
        <topology evidence="1">Multi-pass membrane protein</topology>
    </subcellularLocation>
</comment>
<evidence type="ECO:0000313" key="10">
    <source>
        <dbReference type="Proteomes" id="UP000310200"/>
    </source>
</evidence>
<dbReference type="GO" id="GO:0019236">
    <property type="term" value="P:response to pheromone"/>
    <property type="evidence" value="ECO:0007669"/>
    <property type="project" value="InterPro"/>
</dbReference>
<accession>A0A4S2KU77</accession>
<dbReference type="Pfam" id="PF14964">
    <property type="entry name" value="INTS15"/>
    <property type="match status" value="1"/>
</dbReference>
<keyword evidence="10" id="KW-1185">Reference proteome</keyword>
<keyword evidence="2 6" id="KW-0812">Transmembrane</keyword>
<dbReference type="InterPro" id="IPR047831">
    <property type="entry name" value="GPR180/TMEM145"/>
</dbReference>
<evidence type="ECO:0000256" key="1">
    <source>
        <dbReference type="ARBA" id="ARBA00004141"/>
    </source>
</evidence>
<dbReference type="AlphaFoldDB" id="A0A4S2KU77"/>
<feature type="transmembrane region" description="Helical" evidence="6">
    <location>
        <begin position="548"/>
        <end position="566"/>
    </location>
</feature>
<keyword evidence="3 6" id="KW-1133">Transmembrane helix</keyword>
<feature type="transmembrane region" description="Helical" evidence="6">
    <location>
        <begin position="615"/>
        <end position="632"/>
    </location>
</feature>